<dbReference type="Proteomes" id="UP000002675">
    <property type="component" value="Chromosome I"/>
</dbReference>
<protein>
    <submittedName>
        <fullName evidence="1">Uncharacterized protein</fullName>
    </submittedName>
</protein>
<gene>
    <name evidence="1" type="ordered locus">VV1348</name>
</gene>
<dbReference type="EMBL" id="BA000037">
    <property type="protein sequence ID" value="BAC94111.1"/>
    <property type="molecule type" value="Genomic_DNA"/>
</dbReference>
<dbReference type="AlphaFoldDB" id="Q7MLT0"/>
<proteinExistence type="predicted"/>
<name>Q7MLT0_VIBVY</name>
<evidence type="ECO:0000313" key="2">
    <source>
        <dbReference type="Proteomes" id="UP000002675"/>
    </source>
</evidence>
<reference evidence="1 2" key="1">
    <citation type="journal article" date="2003" name="Genome Res.">
        <title>Comparative genome analysis of Vibrio vulnificus, a marine pathogen.</title>
        <authorList>
            <person name="Chen C.Y."/>
            <person name="Wu K.M."/>
            <person name="Chang Y.C."/>
            <person name="Chang C.H."/>
            <person name="Tsai H.C."/>
            <person name="Liao T.L."/>
            <person name="Liu Y.M."/>
            <person name="Chen H.J."/>
            <person name="Shen A.B."/>
            <person name="Li J.C."/>
            <person name="Su T.L."/>
            <person name="Shao C.P."/>
            <person name="Lee C.T."/>
            <person name="Hor L.I."/>
            <person name="Tsai S.F."/>
        </authorList>
    </citation>
    <scope>NUCLEOTIDE SEQUENCE [LARGE SCALE GENOMIC DNA]</scope>
    <source>
        <strain evidence="1 2">YJ016</strain>
    </source>
</reference>
<sequence length="39" mass="4203">MASVSATIGGKSEMGDVAKSIKFMIFKNQSLARDLLQTK</sequence>
<accession>Q7MLT0</accession>
<dbReference type="HOGENOM" id="CLU_3319223_0_0_6"/>
<organism evidence="1 2">
    <name type="scientific">Vibrio vulnificus (strain YJ016)</name>
    <dbReference type="NCBI Taxonomy" id="196600"/>
    <lineage>
        <taxon>Bacteria</taxon>
        <taxon>Pseudomonadati</taxon>
        <taxon>Pseudomonadota</taxon>
        <taxon>Gammaproteobacteria</taxon>
        <taxon>Vibrionales</taxon>
        <taxon>Vibrionaceae</taxon>
        <taxon>Vibrio</taxon>
    </lineage>
</organism>
<evidence type="ECO:0000313" key="1">
    <source>
        <dbReference type="EMBL" id="BAC94111.1"/>
    </source>
</evidence>
<dbReference type="KEGG" id="vvy:VV1348"/>